<organism evidence="2 3">
    <name type="scientific">Furfurilactobacillus curtus</name>
    <dbReference type="NCBI Taxonomy" id="1746200"/>
    <lineage>
        <taxon>Bacteria</taxon>
        <taxon>Bacillati</taxon>
        <taxon>Bacillota</taxon>
        <taxon>Bacilli</taxon>
        <taxon>Lactobacillales</taxon>
        <taxon>Lactobacillaceae</taxon>
        <taxon>Furfurilactobacillus</taxon>
    </lineage>
</organism>
<dbReference type="InterPro" id="IPR006660">
    <property type="entry name" value="Arsenate_reductase-like"/>
</dbReference>
<dbReference type="PROSITE" id="PS51353">
    <property type="entry name" value="ARSC"/>
    <property type="match status" value="1"/>
</dbReference>
<name>A0ABQ5JUT4_9LACO</name>
<accession>A0ABQ5JUT4</accession>
<dbReference type="SUPFAM" id="SSF52833">
    <property type="entry name" value="Thioredoxin-like"/>
    <property type="match status" value="1"/>
</dbReference>
<protein>
    <submittedName>
        <fullName evidence="2">ArsR family transcriptional regulator</fullName>
    </submittedName>
</protein>
<dbReference type="InterPro" id="IPR036249">
    <property type="entry name" value="Thioredoxin-like_sf"/>
</dbReference>
<evidence type="ECO:0000256" key="1">
    <source>
        <dbReference type="PROSITE-ProRule" id="PRU01282"/>
    </source>
</evidence>
<reference evidence="2 3" key="1">
    <citation type="submission" date="2022-03" db="EMBL/GenBank/DDBJ databases">
        <title>Draft genome sequence of Furfurilactobacillus curtus JCM 31185.</title>
        <authorList>
            <person name="Suzuki S."/>
            <person name="Endo A."/>
            <person name="Kajikawa A."/>
        </authorList>
    </citation>
    <scope>NUCLEOTIDE SEQUENCE [LARGE SCALE GENOMIC DNA]</scope>
    <source>
        <strain evidence="2 3">JCM 31185</strain>
    </source>
</reference>
<comment type="caution">
    <text evidence="2">The sequence shown here is derived from an EMBL/GenBank/DDBJ whole genome shotgun (WGS) entry which is preliminary data.</text>
</comment>
<dbReference type="Gene3D" id="3.40.30.10">
    <property type="entry name" value="Glutaredoxin"/>
    <property type="match status" value="1"/>
</dbReference>
<dbReference type="RefSeq" id="WP_407884877.1">
    <property type="nucleotide sequence ID" value="NZ_BQXO01000007.1"/>
</dbReference>
<gene>
    <name evidence="2" type="primary">spx5</name>
    <name evidence="2" type="ORF">JCM31185_18840</name>
</gene>
<dbReference type="PANTHER" id="PTHR30041">
    <property type="entry name" value="ARSENATE REDUCTASE"/>
    <property type="match status" value="1"/>
</dbReference>
<dbReference type="PANTHER" id="PTHR30041:SF7">
    <property type="entry name" value="GLOBAL TRANSCRIPTIONAL REGULATOR SPX"/>
    <property type="match status" value="1"/>
</dbReference>
<dbReference type="EMBL" id="BQXO01000007">
    <property type="protein sequence ID" value="GKT06597.1"/>
    <property type="molecule type" value="Genomic_DNA"/>
</dbReference>
<evidence type="ECO:0000313" key="2">
    <source>
        <dbReference type="EMBL" id="GKT06597.1"/>
    </source>
</evidence>
<sequence>MIDLYTITSNLPSRRAVNFLNEHGIEFREHPISRTGTKIDLNDLKQMLAASENGVDGLLSHQSSSYLALTQHHNLDEMPLHELLSFIHDDATLLHFPIIFDYQHHLLQTGFSINEVRTFIPRQTREAEFSKLLKALNDTDAS</sequence>
<comment type="similarity">
    <text evidence="1">Belongs to the ArsC family.</text>
</comment>
<dbReference type="Proteomes" id="UP001628078">
    <property type="component" value="Unassembled WGS sequence"/>
</dbReference>
<proteinExistence type="inferred from homology"/>
<dbReference type="Pfam" id="PF03960">
    <property type="entry name" value="ArsC"/>
    <property type="match status" value="1"/>
</dbReference>
<keyword evidence="3" id="KW-1185">Reference proteome</keyword>
<evidence type="ECO:0000313" key="3">
    <source>
        <dbReference type="Proteomes" id="UP001628078"/>
    </source>
</evidence>